<protein>
    <submittedName>
        <fullName evidence="1">Uncharacterized protein</fullName>
    </submittedName>
</protein>
<organism evidence="1 2">
    <name type="scientific">Symbiodinium natans</name>
    <dbReference type="NCBI Taxonomy" id="878477"/>
    <lineage>
        <taxon>Eukaryota</taxon>
        <taxon>Sar</taxon>
        <taxon>Alveolata</taxon>
        <taxon>Dinophyceae</taxon>
        <taxon>Suessiales</taxon>
        <taxon>Symbiodiniaceae</taxon>
        <taxon>Symbiodinium</taxon>
    </lineage>
</organism>
<gene>
    <name evidence="1" type="ORF">SNAT2548_LOCUS18044</name>
</gene>
<evidence type="ECO:0000313" key="1">
    <source>
        <dbReference type="EMBL" id="CAE7344445.1"/>
    </source>
</evidence>
<reference evidence="1" key="1">
    <citation type="submission" date="2021-02" db="EMBL/GenBank/DDBJ databases">
        <authorList>
            <person name="Dougan E. K."/>
            <person name="Rhodes N."/>
            <person name="Thang M."/>
            <person name="Chan C."/>
        </authorList>
    </citation>
    <scope>NUCLEOTIDE SEQUENCE</scope>
</reference>
<dbReference type="EMBL" id="CAJNDS010002132">
    <property type="protein sequence ID" value="CAE7344445.1"/>
    <property type="molecule type" value="Genomic_DNA"/>
</dbReference>
<evidence type="ECO:0000313" key="2">
    <source>
        <dbReference type="Proteomes" id="UP000604046"/>
    </source>
</evidence>
<sequence length="1437" mass="157258">MAMLRLSDFEDSPLVKPLDILSPKLVILSMWAIDVEGPLPRCLAGRIFQLLCGFFLQAKGETHPLDGLVGNNAEVSTRMQRKMRKLGSIHSAQIAVDVAELQRAAIYMVETQLLQQFHAKGVLNASSSLKSSAELASGGHVAKLLLCVAQADKPWNLPKGNMKLATSPKIGIMYTLSCGTCGQNVCDGPFVEEAASFSDDYELGDTMSSDPSTDCNKFPDNPRLIRQCPGQPRWRIVVNGAPKCACCVFEACPRFFPLPGEGIECDYEIGSDLATWGCDKLPQSPRLIHDSGTGKVYVAETGCQGISGILHHVTTCHECDWGNFCRLELFSENRADLACDYEVAMCAYDTLADGSSPDVRTDEFHYIFSTTGSTSLTWPVECSKEDGLAFGKCHKPAGSQHAYCLRKGISSKVPGAHDWGYCRPCPPEVFTPKCAYVSEVDGSRPFPRKDNWRSWTVPPTGEILWMLSAYGQSCTEACRLKSGSWTCSEHDLRQVSTEAQARASVRAAGHECTRMIFYRLAPLAFATDGSESACSYGAAMDNPSSACDRNYVGSSIKSQNVCPCVSQVPWPNLCSTVHKSGQCAVETLPQEQKKYDHSYCLRPGVTERRDNQHDWGYCRDCPEWFLAQTDLAAMYGETGGVFTPFRNLSTCSCVVELQFLFVRPHCSTTRDAQGASPSAKVRGRGRFPSHRYLRVPNLLGGLSPRDSQTTVALCVFFAKSRTTICGDNLELRLKTKVFFEALLEGCLDSWQCSWCTFQCVGMLLDALSFPHGVKDYMSTPSQAEGGTCCLVERTSVHWPYVQTGPYELLGRQGATKKRVDKDCTGSICAKYNDYLKNMEDYQKQIVRNQKRMIIEYQRLTAEEKRIKHKEGLMVAYVTANQRLKLVEDLHRAQASKLPADDPRRRNHEQIANDLRTRRTPLEQQAGRLDRELRHHRTMVGIHRRVLDNQAKQNAAKHRALMEKLHNDGVNRWPDFKWDKAPSDTDIRKVQETLDQMADSDLKDRAKKKKRGAMIGYQQQDTARWASLMSEDGRGMLTLEGSYQYQLGACPEGLCVEVGGAITVAYEHEVYNSEGVSITVRVEAEVLQSAAVQKSRVARRGVKRGCTTLQVFTGGEPGVKQDLGHGVTADYTAAVEAGYIAKAEAEAGCTSKKGCTAKAKAFAGAYAKANADSQVGNEHVSGKVGGSVMAGIAAGASGDVSGVYSDGKLTLGGSACAAALVGVCADVQFEVDLSGGEDLAQDLGDFWTDVASSDDTREALQATSEGLGETLDSGAAAASGMASGATTEWENLKRGVGGLFLLQDVNSTTAEIFDELDRLTVRCPVPLDPKPVTSDFGSLEEAEGMTKRLLQVAVPRLSESETNSNQEWARNTRPSLGRISDNIESWFKQAFPELPNIPDIIDDIAPIPIPNVPIPIPNVPIPIPNVPIPVPIPIPGFR</sequence>
<keyword evidence="2" id="KW-1185">Reference proteome</keyword>
<dbReference type="Proteomes" id="UP000604046">
    <property type="component" value="Unassembled WGS sequence"/>
</dbReference>
<proteinExistence type="predicted"/>
<name>A0A812PR18_9DINO</name>
<comment type="caution">
    <text evidence="1">The sequence shown here is derived from an EMBL/GenBank/DDBJ whole genome shotgun (WGS) entry which is preliminary data.</text>
</comment>
<accession>A0A812PR18</accession>